<dbReference type="Proteomes" id="UP000190816">
    <property type="component" value="Unassembled WGS sequence"/>
</dbReference>
<name>A0AAJ3NG92_9FLAO</name>
<comment type="caution">
    <text evidence="1">The sequence shown here is derived from an EMBL/GenBank/DDBJ whole genome shotgun (WGS) entry which is preliminary data.</text>
</comment>
<protein>
    <submittedName>
        <fullName evidence="1">Uncharacterized protein</fullName>
    </submittedName>
</protein>
<evidence type="ECO:0000313" key="1">
    <source>
        <dbReference type="EMBL" id="OPB80644.1"/>
    </source>
</evidence>
<accession>A0AAJ3NG92</accession>
<dbReference type="RefSeq" id="WP_078405134.1">
    <property type="nucleotide sequence ID" value="NZ_CP016377.1"/>
</dbReference>
<proteinExistence type="predicted"/>
<dbReference type="EMBL" id="MAIC01000003">
    <property type="protein sequence ID" value="OPB80644.1"/>
    <property type="molecule type" value="Genomic_DNA"/>
</dbReference>
<dbReference type="InterPro" id="IPR008969">
    <property type="entry name" value="CarboxyPept-like_regulatory"/>
</dbReference>
<reference evidence="1 2" key="1">
    <citation type="submission" date="2016-06" db="EMBL/GenBank/DDBJ databases">
        <authorList>
            <person name="Nicholson A.C."/>
        </authorList>
    </citation>
    <scope>NUCLEOTIDE SEQUENCE [LARGE SCALE GENOMIC DNA]</scope>
    <source>
        <strain evidence="1 2">G4123</strain>
    </source>
</reference>
<dbReference type="SUPFAM" id="SSF49464">
    <property type="entry name" value="Carboxypeptidase regulatory domain-like"/>
    <property type="match status" value="1"/>
</dbReference>
<gene>
    <name evidence="1" type="ORF">BAY32_16695</name>
</gene>
<dbReference type="AlphaFoldDB" id="A0AAJ3NG92"/>
<evidence type="ECO:0000313" key="2">
    <source>
        <dbReference type="Proteomes" id="UP000190816"/>
    </source>
</evidence>
<sequence length="230" mass="25890">MNKLIYILISILATLFAFKIYAAERTVQYRDMELAGIVVDSQSLSPLGKVTILDNNNKKIGETDANGYFKVKFAVNNTGEIVFKIKLEKSGYQSFTQNDHWGNLANPSGSFCFGMKKNNTEGEAFSKIIGRNLTYTYAKSSVEQIKENRKADDIVNSAKKGNDNLILTINGEKYLVTNFNYFKLGSKDKYIMVNDAIQPIEDLNNMLKRSNIKNLSRLGGKDAQFDLTTF</sequence>
<dbReference type="KEGG" id="ego:BBD34_18225"/>
<organism evidence="1 2">
    <name type="scientific">Elizabethkingia ursingii</name>
    <dbReference type="NCBI Taxonomy" id="1756150"/>
    <lineage>
        <taxon>Bacteria</taxon>
        <taxon>Pseudomonadati</taxon>
        <taxon>Bacteroidota</taxon>
        <taxon>Flavobacteriia</taxon>
        <taxon>Flavobacteriales</taxon>
        <taxon>Weeksellaceae</taxon>
        <taxon>Elizabethkingia</taxon>
    </lineage>
</organism>